<dbReference type="EMBL" id="CZKA01000043">
    <property type="protein sequence ID" value="CUR57950.1"/>
    <property type="molecule type" value="Genomic_DNA"/>
</dbReference>
<sequence length="59" mass="6567">MKASFREVVCAPVPTALGHTHPISDAQSATFRALGDREPYSTRRVYDHTNVFPPLRVSL</sequence>
<dbReference type="AlphaFoldDB" id="A0A2P2C7H6"/>
<organism evidence="1">
    <name type="scientific">metagenome</name>
    <dbReference type="NCBI Taxonomy" id="256318"/>
    <lineage>
        <taxon>unclassified sequences</taxon>
        <taxon>metagenomes</taxon>
    </lineage>
</organism>
<accession>A0A2P2C7H6</accession>
<protein>
    <submittedName>
        <fullName evidence="1">Uncharacterized protein</fullName>
    </submittedName>
</protein>
<proteinExistence type="predicted"/>
<name>A0A2P2C7H6_9ZZZZ</name>
<evidence type="ECO:0000313" key="1">
    <source>
        <dbReference type="EMBL" id="CUR57950.1"/>
    </source>
</evidence>
<reference evidence="1" key="1">
    <citation type="submission" date="2015-08" db="EMBL/GenBank/DDBJ databases">
        <authorList>
            <person name="Babu N.S."/>
            <person name="Beckwith C.J."/>
            <person name="Beseler K.G."/>
            <person name="Brison A."/>
            <person name="Carone J.V."/>
            <person name="Caskin T.P."/>
            <person name="Diamond M."/>
            <person name="Durham M.E."/>
            <person name="Foxe J.M."/>
            <person name="Go M."/>
            <person name="Henderson B.A."/>
            <person name="Jones I.B."/>
            <person name="McGettigan J.A."/>
            <person name="Micheletti S.J."/>
            <person name="Nasrallah M.E."/>
            <person name="Ortiz D."/>
            <person name="Piller C.R."/>
            <person name="Privatt S.R."/>
            <person name="Schneider S.L."/>
            <person name="Sharp S."/>
            <person name="Smith T.C."/>
            <person name="Stanton J.D."/>
            <person name="Ullery H.E."/>
            <person name="Wilson R.J."/>
            <person name="Serrano M.G."/>
            <person name="Buck G."/>
            <person name="Lee V."/>
            <person name="Wang Y."/>
            <person name="Carvalho R."/>
            <person name="Voegtly L."/>
            <person name="Shi R."/>
            <person name="Duckworth R."/>
            <person name="Johnson A."/>
            <person name="Loviza R."/>
            <person name="Walstead R."/>
            <person name="Shah Z."/>
            <person name="Kiflezghi M."/>
            <person name="Wade K."/>
            <person name="Ball S.L."/>
            <person name="Bradley K.W."/>
            <person name="Asai D.J."/>
            <person name="Bowman C.A."/>
            <person name="Russell D.A."/>
            <person name="Pope W.H."/>
            <person name="Jacobs-Sera D."/>
            <person name="Hendrix R.W."/>
            <person name="Hatfull G.F."/>
        </authorList>
    </citation>
    <scope>NUCLEOTIDE SEQUENCE</scope>
</reference>
<gene>
    <name evidence="1" type="ORF">NOCA2480023</name>
</gene>